<protein>
    <recommendedName>
        <fullName evidence="1">Protein NO VEIN C-terminal domain-containing protein</fullName>
    </recommendedName>
</protein>
<evidence type="ECO:0000313" key="2">
    <source>
        <dbReference type="EMBL" id="OBR38927.1"/>
    </source>
</evidence>
<dbReference type="Gene3D" id="3.30.565.10">
    <property type="entry name" value="Histidine kinase-like ATPase, C-terminal domain"/>
    <property type="match status" value="1"/>
</dbReference>
<dbReference type="STRING" id="1836467.BTR34_17805"/>
<dbReference type="InterPro" id="IPR036890">
    <property type="entry name" value="HATPase_C_sf"/>
</dbReference>
<dbReference type="EMBL" id="LZFP01000012">
    <property type="protein sequence ID" value="OBR38927.1"/>
    <property type="molecule type" value="Genomic_DNA"/>
</dbReference>
<dbReference type="KEGG" id="mart:BTR34_17805"/>
<name>A0A1B7Z889_9FLAO</name>
<dbReference type="RefSeq" id="WP_068484747.1">
    <property type="nucleotide sequence ID" value="NZ_CP018760.1"/>
</dbReference>
<dbReference type="PANTHER" id="PTHR32387">
    <property type="entry name" value="WU:FJ29H11"/>
    <property type="match status" value="1"/>
</dbReference>
<feature type="domain" description="Protein NO VEIN C-terminal" evidence="1">
    <location>
        <begin position="562"/>
        <end position="640"/>
    </location>
</feature>
<dbReference type="Proteomes" id="UP000092164">
    <property type="component" value="Unassembled WGS sequence"/>
</dbReference>
<evidence type="ECO:0000313" key="3">
    <source>
        <dbReference type="Proteomes" id="UP000092164"/>
    </source>
</evidence>
<accession>A0A1B7Z889</accession>
<dbReference type="SUPFAM" id="SSF55874">
    <property type="entry name" value="ATPase domain of HSP90 chaperone/DNA topoisomerase II/histidine kinase"/>
    <property type="match status" value="1"/>
</dbReference>
<reference evidence="3" key="1">
    <citation type="submission" date="2016-06" db="EMBL/GenBank/DDBJ databases">
        <authorList>
            <person name="Zhan P."/>
        </authorList>
    </citation>
    <scope>NUCLEOTIDE SEQUENCE [LARGE SCALE GENOMIC DNA]</scope>
    <source>
        <strain evidence="3">T28</strain>
    </source>
</reference>
<evidence type="ECO:0000259" key="1">
    <source>
        <dbReference type="Pfam" id="PF13020"/>
    </source>
</evidence>
<dbReference type="AlphaFoldDB" id="A0A1B7Z889"/>
<sequence length="682" mass="77413">MNAQLLELLRQEFLQEAQSAPKLFKDLAKVEQYIAESYKTRALIELIQNADDAESSLFGIHDIVGGFIVGNNGRPFTINDVESLCRSGSSNKQRGGTTIGYRGIGFKSVVNIANKVTVFSGDFCFTFNREKTQLALKKDLDVPLIRIPHPTDTSNPIHKQALELKEKYKYETVFVFQDVIEEISEEELSNIDRSSLLFLKNIRKVLIDHKNIHRDIMVEHKKVDTRRFVRISEAESIDEWEVVSEAANEVDLVAFKKEGNVIIPARPDESVIHSFTPTKEFSGAFIKINGDFSTDPSRKTIDFDSQSKKSFQNAVSIIVKAITSILGGDLTREGFLTPFVNIHVIESSQFKVLLFKGIEAGLENSKILSNNGIGESFSSVRLKPEWLNFEDYERLCSEGLVSINKTLITTYPELFTFLKAINTKTLNLDDIISSINNSKISIIGCAQIFEKIIKQYRYDLDADKIAQLKTLKIFPCNNDVFKAEYVKSASELDNEFKSYLKNNVDTADLNLFLKKLDITPEILPVKSVVNNESANNIFQSTGATYSSNFKTEPAIKKWRSAEKNAQEYLKSLNVALSVKDVTEANLGYDLELMLNSGKRIYIEVKSVNSFVEPFKISNNEYSSAHNYGAEYYIALVVNNDDFQIKFVPNPIKTLSFEKKCERWSWFCGEYDNELREINEILF</sequence>
<comment type="caution">
    <text evidence="2">The sequence shown here is derived from an EMBL/GenBank/DDBJ whole genome shotgun (WGS) entry which is preliminary data.</text>
</comment>
<keyword evidence="3" id="KW-1185">Reference proteome</keyword>
<organism evidence="2 3">
    <name type="scientific">Maribacter hydrothermalis</name>
    <dbReference type="NCBI Taxonomy" id="1836467"/>
    <lineage>
        <taxon>Bacteria</taxon>
        <taxon>Pseudomonadati</taxon>
        <taxon>Bacteroidota</taxon>
        <taxon>Flavobacteriia</taxon>
        <taxon>Flavobacteriales</taxon>
        <taxon>Flavobacteriaceae</taxon>
        <taxon>Maribacter</taxon>
    </lineage>
</organism>
<dbReference type="Pfam" id="PF13020">
    <property type="entry name" value="NOV_C"/>
    <property type="match status" value="1"/>
</dbReference>
<proteinExistence type="predicted"/>
<gene>
    <name evidence="2" type="ORF">A9200_04475</name>
</gene>
<dbReference type="InterPro" id="IPR024975">
    <property type="entry name" value="NOV_C"/>
</dbReference>
<dbReference type="PANTHER" id="PTHR32387:SF0">
    <property type="entry name" value="PROTEIN NO VEIN"/>
    <property type="match status" value="1"/>
</dbReference>
<dbReference type="OrthoDB" id="1062081at2"/>
<dbReference type="NCBIfam" id="NF047352">
    <property type="entry name" value="P_loop_sacsin"/>
    <property type="match status" value="1"/>
</dbReference>
<dbReference type="InterPro" id="IPR052957">
    <property type="entry name" value="Auxin_embryo_med"/>
</dbReference>